<sequence>MKSGKCPWPEKPKNMTFHMQHLMKQIKEAGIPIPPSGYWTKLSFNKPVTKLELPEPVDEMISIYRTVPVAHKKNDQIMYDKMPCKADTGSAVVDFSHTLESPGLSVEEQTPSVPRRENDEAVEAVQTLEEPETFERYGQTYNIYDREILYKEVWEIPVTEVAKRYKVSDVTIHKVCKSLDIPSPPAGYWAKLRVGKPVVKTPLPMSSKPAKKTGVRTGTEYTPQFEKETLAFLSEEERDVVLSVATQIRIPDENAKMHPTIVAHRKAVMEWKKKRREQEAKGWNRRAMDEPPFLCDTVSEEALPRVLHM</sequence>
<keyword evidence="2" id="KW-1185">Reference proteome</keyword>
<accession>A0ABV6DP53</accession>
<name>A0ABV6DP53_9BACL</name>
<proteinExistence type="predicted"/>
<evidence type="ECO:0000313" key="1">
    <source>
        <dbReference type="EMBL" id="MFC0214416.1"/>
    </source>
</evidence>
<dbReference type="Proteomes" id="UP001589776">
    <property type="component" value="Unassembled WGS sequence"/>
</dbReference>
<dbReference type="EMBL" id="JBHLWN010000073">
    <property type="protein sequence ID" value="MFC0214416.1"/>
    <property type="molecule type" value="Genomic_DNA"/>
</dbReference>
<protein>
    <submittedName>
        <fullName evidence="1">Uncharacterized protein</fullName>
    </submittedName>
</protein>
<comment type="caution">
    <text evidence="1">The sequence shown here is derived from an EMBL/GenBank/DDBJ whole genome shotgun (WGS) entry which is preliminary data.</text>
</comment>
<organism evidence="1 2">
    <name type="scientific">Paenibacillus chartarius</name>
    <dbReference type="NCBI Taxonomy" id="747481"/>
    <lineage>
        <taxon>Bacteria</taxon>
        <taxon>Bacillati</taxon>
        <taxon>Bacillota</taxon>
        <taxon>Bacilli</taxon>
        <taxon>Bacillales</taxon>
        <taxon>Paenibacillaceae</taxon>
        <taxon>Paenibacillus</taxon>
    </lineage>
</organism>
<evidence type="ECO:0000313" key="2">
    <source>
        <dbReference type="Proteomes" id="UP001589776"/>
    </source>
</evidence>
<gene>
    <name evidence="1" type="ORF">ACFFK0_18460</name>
</gene>
<reference evidence="1 2" key="1">
    <citation type="submission" date="2024-09" db="EMBL/GenBank/DDBJ databases">
        <authorList>
            <person name="Sun Q."/>
            <person name="Mori K."/>
        </authorList>
    </citation>
    <scope>NUCLEOTIDE SEQUENCE [LARGE SCALE GENOMIC DNA]</scope>
    <source>
        <strain evidence="1 2">CCM 7759</strain>
    </source>
</reference>
<dbReference type="RefSeq" id="WP_377471782.1">
    <property type="nucleotide sequence ID" value="NZ_JBHLWN010000073.1"/>
</dbReference>